<protein>
    <submittedName>
        <fullName evidence="2">Uncharacterized protein</fullName>
    </submittedName>
</protein>
<dbReference type="GO" id="GO:0016020">
    <property type="term" value="C:membrane"/>
    <property type="evidence" value="ECO:0007669"/>
    <property type="project" value="TreeGrafter"/>
</dbReference>
<keyword evidence="1" id="KW-0732">Signal</keyword>
<dbReference type="Pfam" id="PF15882">
    <property type="entry name" value="DUF4735"/>
    <property type="match status" value="2"/>
</dbReference>
<dbReference type="PANTHER" id="PTHR33539">
    <property type="entry name" value="UPF0764 PROTEIN C16ORF89"/>
    <property type="match status" value="1"/>
</dbReference>
<evidence type="ECO:0000313" key="2">
    <source>
        <dbReference type="EMBL" id="CAD7440179.1"/>
    </source>
</evidence>
<dbReference type="EMBL" id="OD564898">
    <property type="protein sequence ID" value="CAD7440179.1"/>
    <property type="molecule type" value="Genomic_DNA"/>
</dbReference>
<accession>A0A7R9ERR2</accession>
<sequence>MIDSTVLRGTRLICTCALVLGLLVLFAEATLSELLAGDTSSNLKDQQSYHNGRSAMDALTSSLLADDVTAPPCHMEVKVEGELVFGAVMKTPQRALVVVAGLLVGVVCRDTDRQEPPLLDGVLGALDRVLQFLMDHPDHLVEDTLFGVILAEGTEVPGVGIENSRLCWLKEQQILLLAEGTADPVVGISNNRTCQLKVLLGHIADNDWGRGREGLVDKLQELCGKCRRLLSLIEPRLVDQEMDQIHQALMGQVLRPELWLVDRPLRHYALWTNIHYMRRSRFMVHDAAALSAKDYGDLLSSGYPNETVSDHCIFELVTSHGAKTSDRCHVSPECWFLETSGPRPSGYPLTHRLLFLQIARQVRVEVTGCSSYRSLDSITLAQSRTFWSTLIHTDPLPDTLIHSLDTLVTPEHVGTLTVHSGPIPDTLLLSMDMLSPPGHASPLPDTLVHSLDTLAHSPDMVTPLPDTMIHSLGMLATLGHDEFDSCVLFQTGCEGGPFFSDLNQRVEDLCSEILFEAETLDLLGVPPIVVDLFLEQGAHADKAVRLIWFAWDEKIEGQISAGCTEVTLCGIEGFMEFTRPDWLQKIVSLQRSPGCYGDMEVEERDLARAFSNPRIRVKREDGVMEFNCMMHVTGLAAAALATGARSLMKDAPP</sequence>
<name>A0A7R9ERR2_9NEOP</name>
<reference evidence="2" key="1">
    <citation type="submission" date="2020-11" db="EMBL/GenBank/DDBJ databases">
        <authorList>
            <person name="Tran Van P."/>
        </authorList>
    </citation>
    <scope>NUCLEOTIDE SEQUENCE</scope>
</reference>
<dbReference type="AlphaFoldDB" id="A0A7R9ERR2"/>
<organism evidence="2">
    <name type="scientific">Timema bartmani</name>
    <dbReference type="NCBI Taxonomy" id="61472"/>
    <lineage>
        <taxon>Eukaryota</taxon>
        <taxon>Metazoa</taxon>
        <taxon>Ecdysozoa</taxon>
        <taxon>Arthropoda</taxon>
        <taxon>Hexapoda</taxon>
        <taxon>Insecta</taxon>
        <taxon>Pterygota</taxon>
        <taxon>Neoptera</taxon>
        <taxon>Polyneoptera</taxon>
        <taxon>Phasmatodea</taxon>
        <taxon>Timematodea</taxon>
        <taxon>Timematoidea</taxon>
        <taxon>Timematidae</taxon>
        <taxon>Timema</taxon>
    </lineage>
</organism>
<dbReference type="GO" id="GO:0005829">
    <property type="term" value="C:cytosol"/>
    <property type="evidence" value="ECO:0007669"/>
    <property type="project" value="TreeGrafter"/>
</dbReference>
<feature type="signal peptide" evidence="1">
    <location>
        <begin position="1"/>
        <end position="29"/>
    </location>
</feature>
<feature type="chain" id="PRO_5030806899" evidence="1">
    <location>
        <begin position="30"/>
        <end position="653"/>
    </location>
</feature>
<evidence type="ECO:0000256" key="1">
    <source>
        <dbReference type="SAM" id="SignalP"/>
    </source>
</evidence>
<gene>
    <name evidence="2" type="ORF">TBIB3V08_LOCUS2705</name>
</gene>
<proteinExistence type="predicted"/>
<dbReference type="InterPro" id="IPR031751">
    <property type="entry name" value="DUF4735"/>
</dbReference>
<dbReference type="PANTHER" id="PTHR33539:SF1">
    <property type="entry name" value="UPF0764 PROTEIN C16ORF89"/>
    <property type="match status" value="1"/>
</dbReference>